<keyword evidence="5" id="KW-0106">Calcium</keyword>
<proteinExistence type="predicted"/>
<dbReference type="InterPro" id="IPR002350">
    <property type="entry name" value="Kazal_dom"/>
</dbReference>
<dbReference type="InterPro" id="IPR036857">
    <property type="entry name" value="Thyroglobulin_1_sf"/>
</dbReference>
<feature type="signal peptide" evidence="9">
    <location>
        <begin position="1"/>
        <end position="30"/>
    </location>
</feature>
<dbReference type="InterPro" id="IPR051950">
    <property type="entry name" value="Dev_reg/Prot_inhib"/>
</dbReference>
<evidence type="ECO:0000256" key="6">
    <source>
        <dbReference type="ARBA" id="ARBA00023157"/>
    </source>
</evidence>
<dbReference type="InterPro" id="IPR000716">
    <property type="entry name" value="Thyroglobulin_1"/>
</dbReference>
<evidence type="ECO:0000313" key="12">
    <source>
        <dbReference type="EMBL" id="KAJ7340052.1"/>
    </source>
</evidence>
<dbReference type="Gene3D" id="4.10.800.10">
    <property type="entry name" value="Thyroglobulin type-1"/>
    <property type="match status" value="2"/>
</dbReference>
<dbReference type="InterPro" id="IPR019577">
    <property type="entry name" value="SPARC/Testican_Ca-bd-dom"/>
</dbReference>
<dbReference type="OrthoDB" id="5986054at2759"/>
<feature type="domain" description="Thyroglobulin type-1" evidence="10">
    <location>
        <begin position="313"/>
        <end position="382"/>
    </location>
</feature>
<name>A0A9W9YJ25_9CNID</name>
<dbReference type="SMART" id="SM00280">
    <property type="entry name" value="KAZAL"/>
    <property type="match status" value="1"/>
</dbReference>
<evidence type="ECO:0000256" key="2">
    <source>
        <dbReference type="ARBA" id="ARBA00022525"/>
    </source>
</evidence>
<dbReference type="InterPro" id="IPR036058">
    <property type="entry name" value="Kazal_dom_sf"/>
</dbReference>
<dbReference type="Pfam" id="PF00086">
    <property type="entry name" value="Thyroglobulin_1"/>
    <property type="match status" value="2"/>
</dbReference>
<gene>
    <name evidence="12" type="primary">SMOC2_1</name>
    <name evidence="12" type="ORF">OS493_002775</name>
</gene>
<dbReference type="PANTHER" id="PTHR12352:SF3">
    <property type="entry name" value="NIDOGEN-2"/>
    <property type="match status" value="1"/>
</dbReference>
<feature type="domain" description="Kazal-like" evidence="11">
    <location>
        <begin position="27"/>
        <end position="83"/>
    </location>
</feature>
<dbReference type="PROSITE" id="PS00018">
    <property type="entry name" value="EF_HAND_1"/>
    <property type="match status" value="1"/>
</dbReference>
<dbReference type="GO" id="GO:0005615">
    <property type="term" value="C:extracellular space"/>
    <property type="evidence" value="ECO:0007669"/>
    <property type="project" value="TreeGrafter"/>
</dbReference>
<dbReference type="CDD" id="cd00191">
    <property type="entry name" value="TY"/>
    <property type="match status" value="2"/>
</dbReference>
<dbReference type="GO" id="GO:0005509">
    <property type="term" value="F:calcium ion binding"/>
    <property type="evidence" value="ECO:0007669"/>
    <property type="project" value="InterPro"/>
</dbReference>
<evidence type="ECO:0000256" key="3">
    <source>
        <dbReference type="ARBA" id="ARBA00022729"/>
    </source>
</evidence>
<accession>A0A9W9YJ25</accession>
<dbReference type="Proteomes" id="UP001163046">
    <property type="component" value="Unassembled WGS sequence"/>
</dbReference>
<dbReference type="Gene3D" id="1.10.238.10">
    <property type="entry name" value="EF-hand"/>
    <property type="match status" value="2"/>
</dbReference>
<dbReference type="EMBL" id="MU827778">
    <property type="protein sequence ID" value="KAJ7340052.1"/>
    <property type="molecule type" value="Genomic_DNA"/>
</dbReference>
<dbReference type="AlphaFoldDB" id="A0A9W9YJ25"/>
<protein>
    <submittedName>
        <fullName evidence="12">SPARC- modular calcium-binding protein 2</fullName>
    </submittedName>
</protein>
<evidence type="ECO:0000256" key="4">
    <source>
        <dbReference type="ARBA" id="ARBA00022737"/>
    </source>
</evidence>
<keyword evidence="6 8" id="KW-1015">Disulfide bond</keyword>
<feature type="disulfide bond" evidence="8">
    <location>
        <begin position="141"/>
        <end position="148"/>
    </location>
</feature>
<keyword evidence="3 9" id="KW-0732">Signal</keyword>
<dbReference type="InterPro" id="IPR018247">
    <property type="entry name" value="EF_Hand_1_Ca_BS"/>
</dbReference>
<evidence type="ECO:0000256" key="7">
    <source>
        <dbReference type="ARBA" id="ARBA00023180"/>
    </source>
</evidence>
<evidence type="ECO:0000256" key="1">
    <source>
        <dbReference type="ARBA" id="ARBA00004613"/>
    </source>
</evidence>
<feature type="chain" id="PRO_5040866781" evidence="9">
    <location>
        <begin position="31"/>
        <end position="515"/>
    </location>
</feature>
<evidence type="ECO:0000259" key="10">
    <source>
        <dbReference type="PROSITE" id="PS51162"/>
    </source>
</evidence>
<keyword evidence="2" id="KW-0964">Secreted</keyword>
<dbReference type="PROSITE" id="PS51465">
    <property type="entry name" value="KAZAL_2"/>
    <property type="match status" value="1"/>
</dbReference>
<comment type="subcellular location">
    <subcellularLocation>
        <location evidence="1">Secreted</location>
    </subcellularLocation>
</comment>
<evidence type="ECO:0000256" key="5">
    <source>
        <dbReference type="ARBA" id="ARBA00022837"/>
    </source>
</evidence>
<dbReference type="FunFam" id="4.10.800.10:FF:000004">
    <property type="entry name" value="SPARC-related modular calcium-binding protein 1"/>
    <property type="match status" value="1"/>
</dbReference>
<dbReference type="CDD" id="cd00104">
    <property type="entry name" value="KAZAL_FS"/>
    <property type="match status" value="1"/>
</dbReference>
<dbReference type="Pfam" id="PF10591">
    <property type="entry name" value="SPARC_Ca_bdg"/>
    <property type="match status" value="1"/>
</dbReference>
<dbReference type="PROSITE" id="PS00484">
    <property type="entry name" value="THYROGLOBULIN_1_1"/>
    <property type="match status" value="2"/>
</dbReference>
<feature type="disulfide bond" evidence="8">
    <location>
        <begin position="150"/>
        <end position="170"/>
    </location>
</feature>
<keyword evidence="4" id="KW-0677">Repeat</keyword>
<organism evidence="12 13">
    <name type="scientific">Desmophyllum pertusum</name>
    <dbReference type="NCBI Taxonomy" id="174260"/>
    <lineage>
        <taxon>Eukaryota</taxon>
        <taxon>Metazoa</taxon>
        <taxon>Cnidaria</taxon>
        <taxon>Anthozoa</taxon>
        <taxon>Hexacorallia</taxon>
        <taxon>Scleractinia</taxon>
        <taxon>Caryophylliina</taxon>
        <taxon>Caryophylliidae</taxon>
        <taxon>Desmophyllum</taxon>
    </lineage>
</organism>
<evidence type="ECO:0000256" key="9">
    <source>
        <dbReference type="SAM" id="SignalP"/>
    </source>
</evidence>
<evidence type="ECO:0000256" key="8">
    <source>
        <dbReference type="PROSITE-ProRule" id="PRU00500"/>
    </source>
</evidence>
<keyword evidence="7" id="KW-0325">Glycoprotein</keyword>
<feature type="disulfide bond" evidence="8">
    <location>
        <begin position="352"/>
        <end position="359"/>
    </location>
</feature>
<comment type="caution">
    <text evidence="12">The sequence shown here is derived from an EMBL/GenBank/DDBJ whole genome shotgun (WGS) entry which is preliminary data.</text>
</comment>
<dbReference type="Pfam" id="PF07648">
    <property type="entry name" value="Kazal_2"/>
    <property type="match status" value="1"/>
</dbReference>
<dbReference type="PANTHER" id="PTHR12352">
    <property type="entry name" value="SECRETED MODULAR CALCIUM-BINDING PROTEIN"/>
    <property type="match status" value="1"/>
</dbReference>
<dbReference type="InterPro" id="IPR011992">
    <property type="entry name" value="EF-hand-dom_pair"/>
</dbReference>
<dbReference type="SUPFAM" id="SSF100895">
    <property type="entry name" value="Kazal-type serine protease inhibitors"/>
    <property type="match status" value="1"/>
</dbReference>
<dbReference type="Gene3D" id="3.30.60.30">
    <property type="match status" value="1"/>
</dbReference>
<dbReference type="PROSITE" id="PS51162">
    <property type="entry name" value="THYROGLOBULIN_1_2"/>
    <property type="match status" value="2"/>
</dbReference>
<comment type="caution">
    <text evidence="8">Lacks conserved residue(s) required for the propagation of feature annotation.</text>
</comment>
<sequence length="515" mass="58504">METEMRLVALHTLVILQIFCLLSGTQEVGGILCRMQQCFTDGSALASPVCGSDRRTYSSRCLLQFAKCKGHRVRMVHKGKCKQDARSFPLQQDVNLVSPLTSKCFRDRQQALSNALSKDLIMLGVFVPKCEADGSYCQVQCLNTSRYCWCVDSTGKEIQGTRVRLSQPNCPSLAHTQPPDKPAAKSWKSVKPCTNCKGCPKDVRSVFNEKLVKFLSEEFMAYVQRSSLTSAEKVQGQSGSMGKAHLLLWKFMHLDTNADYLLDIRELHGFLKITKKSIHPKKCSRTFVAYCDKDRDHKISLNEWYTCFGVKEIKKCTGEYRAALKSRQHSSRANQPYLPRCAIDGSYYPTQCHDSIGYCWCVNPDTGKPIPGTTTKSASLDCWKYVIKDNSTGSVKKECAQDLWISFKRQMLKLFRKDVEEDSPTEDENESETLIRNQRRSARSGDLRFLGTFLSDNQVLIWKFNRLDHNRDKLLVSNEFLTSTMKKILGNIKRGRKCGKKLLMSVISTKTEAYP</sequence>
<evidence type="ECO:0000259" key="11">
    <source>
        <dbReference type="PROSITE" id="PS51465"/>
    </source>
</evidence>
<evidence type="ECO:0000313" key="13">
    <source>
        <dbReference type="Proteomes" id="UP001163046"/>
    </source>
</evidence>
<dbReference type="SUPFAM" id="SSF47473">
    <property type="entry name" value="EF-hand"/>
    <property type="match status" value="1"/>
</dbReference>
<keyword evidence="13" id="KW-1185">Reference proteome</keyword>
<feature type="domain" description="Thyroglobulin type-1" evidence="10">
    <location>
        <begin position="101"/>
        <end position="170"/>
    </location>
</feature>
<dbReference type="SUPFAM" id="SSF57610">
    <property type="entry name" value="Thyroglobulin type-1 domain"/>
    <property type="match status" value="2"/>
</dbReference>
<dbReference type="SMART" id="SM00211">
    <property type="entry name" value="TY"/>
    <property type="match status" value="2"/>
</dbReference>
<reference evidence="12" key="1">
    <citation type="submission" date="2023-01" db="EMBL/GenBank/DDBJ databases">
        <title>Genome assembly of the deep-sea coral Lophelia pertusa.</title>
        <authorList>
            <person name="Herrera S."/>
            <person name="Cordes E."/>
        </authorList>
    </citation>
    <scope>NUCLEOTIDE SEQUENCE</scope>
    <source>
        <strain evidence="12">USNM1676648</strain>
        <tissue evidence="12">Polyp</tissue>
    </source>
</reference>